<protein>
    <recommendedName>
        <fullName evidence="10">General secretion pathway protein N</fullName>
    </recommendedName>
</protein>
<feature type="transmembrane region" description="Helical" evidence="8">
    <location>
        <begin position="12"/>
        <end position="33"/>
    </location>
</feature>
<sequence>MFKKMGEAISVKWLLGLTALFIVTLCISIIYHLPISWLLTQPSIQKQLPSSLQLKPSYGTLWQGNAQMSTLTPNLVHLGKIDWELSFWPLLIGQATVQNVWQKEQSQLRSQLKFPLFSESTELNVTDLDGKIALPLLIEMLNITDLQSMDVSGILQIKHMDLLLDLPTQWPSIFTGTLILKQLHVLGETLPEITITPDLDGDKLVLNIKGKEQEWSLSGQLEVSNNKRFNIQLKVTAQSPSAMPGWAEMLRKQSPTVAVLNHRGVW</sequence>
<evidence type="ECO:0000256" key="8">
    <source>
        <dbReference type="SAM" id="Phobius"/>
    </source>
</evidence>
<keyword evidence="7 8" id="KW-0472">Membrane</keyword>
<keyword evidence="4" id="KW-0997">Cell inner membrane</keyword>
<keyword evidence="8" id="KW-1133">Transmembrane helix</keyword>
<name>A0A3B0WW80_9ZZZZ</name>
<evidence type="ECO:0000256" key="6">
    <source>
        <dbReference type="ARBA" id="ARBA00022927"/>
    </source>
</evidence>
<evidence type="ECO:0000256" key="7">
    <source>
        <dbReference type="ARBA" id="ARBA00023136"/>
    </source>
</evidence>
<evidence type="ECO:0000256" key="1">
    <source>
        <dbReference type="ARBA" id="ARBA00004533"/>
    </source>
</evidence>
<comment type="subcellular location">
    <subcellularLocation>
        <location evidence="1">Cell inner membrane</location>
    </subcellularLocation>
</comment>
<evidence type="ECO:0000256" key="3">
    <source>
        <dbReference type="ARBA" id="ARBA00022475"/>
    </source>
</evidence>
<keyword evidence="3" id="KW-1003">Cell membrane</keyword>
<dbReference type="GO" id="GO:0015627">
    <property type="term" value="C:type II protein secretion system complex"/>
    <property type="evidence" value="ECO:0007669"/>
    <property type="project" value="InterPro"/>
</dbReference>
<keyword evidence="6" id="KW-0653">Protein transport</keyword>
<evidence type="ECO:0000256" key="4">
    <source>
        <dbReference type="ARBA" id="ARBA00022519"/>
    </source>
</evidence>
<keyword evidence="2" id="KW-0813">Transport</keyword>
<dbReference type="GO" id="GO:0015628">
    <property type="term" value="P:protein secretion by the type II secretion system"/>
    <property type="evidence" value="ECO:0007669"/>
    <property type="project" value="InterPro"/>
</dbReference>
<evidence type="ECO:0008006" key="10">
    <source>
        <dbReference type="Google" id="ProtNLM"/>
    </source>
</evidence>
<keyword evidence="5 8" id="KW-0812">Transmembrane</keyword>
<dbReference type="Pfam" id="PF01203">
    <property type="entry name" value="T2SSN"/>
    <property type="match status" value="1"/>
</dbReference>
<dbReference type="EMBL" id="UOFC01000219">
    <property type="protein sequence ID" value="VAW48606.1"/>
    <property type="molecule type" value="Genomic_DNA"/>
</dbReference>
<gene>
    <name evidence="9" type="ORF">MNBD_GAMMA03-86</name>
</gene>
<dbReference type="InterPro" id="IPR022792">
    <property type="entry name" value="T2SS_protein-GspN"/>
</dbReference>
<accession>A0A3B0WW80</accession>
<dbReference type="GO" id="GO:0005886">
    <property type="term" value="C:plasma membrane"/>
    <property type="evidence" value="ECO:0007669"/>
    <property type="project" value="UniProtKB-SubCell"/>
</dbReference>
<reference evidence="9" key="1">
    <citation type="submission" date="2018-06" db="EMBL/GenBank/DDBJ databases">
        <authorList>
            <person name="Zhirakovskaya E."/>
        </authorList>
    </citation>
    <scope>NUCLEOTIDE SEQUENCE</scope>
</reference>
<evidence type="ECO:0000256" key="2">
    <source>
        <dbReference type="ARBA" id="ARBA00022448"/>
    </source>
</evidence>
<proteinExistence type="predicted"/>
<evidence type="ECO:0000256" key="5">
    <source>
        <dbReference type="ARBA" id="ARBA00022692"/>
    </source>
</evidence>
<organism evidence="9">
    <name type="scientific">hydrothermal vent metagenome</name>
    <dbReference type="NCBI Taxonomy" id="652676"/>
    <lineage>
        <taxon>unclassified sequences</taxon>
        <taxon>metagenomes</taxon>
        <taxon>ecological metagenomes</taxon>
    </lineage>
</organism>
<evidence type="ECO:0000313" key="9">
    <source>
        <dbReference type="EMBL" id="VAW48606.1"/>
    </source>
</evidence>
<dbReference type="AlphaFoldDB" id="A0A3B0WW80"/>